<dbReference type="EMBL" id="BMAV01025718">
    <property type="protein sequence ID" value="GFS44008.1"/>
    <property type="molecule type" value="Genomic_DNA"/>
</dbReference>
<dbReference type="AlphaFoldDB" id="A0A8X6IGF0"/>
<sequence length="152" mass="16773">MLVSYKRTVGPKRTHHFPRKPQVLHLRSPSGFHPPPCPPVVALFRGPQFHKSSSTIQELSRPYEFGHEFGDGRDDPTSKRGRRRSDWGGLRVQGSSGVYRNGDTGWGRIKAVIHSNETPGNRTLLFGDAVSSNSHPAVVAQGPRAGLPKLTF</sequence>
<reference evidence="2" key="1">
    <citation type="submission" date="2020-08" db="EMBL/GenBank/DDBJ databases">
        <title>Multicomponent nature underlies the extraordinary mechanical properties of spider dragline silk.</title>
        <authorList>
            <person name="Kono N."/>
            <person name="Nakamura H."/>
            <person name="Mori M."/>
            <person name="Yoshida Y."/>
            <person name="Ohtoshi R."/>
            <person name="Malay A.D."/>
            <person name="Moran D.A.P."/>
            <person name="Tomita M."/>
            <person name="Numata K."/>
            <person name="Arakawa K."/>
        </authorList>
    </citation>
    <scope>NUCLEOTIDE SEQUENCE</scope>
</reference>
<accession>A0A8X6IGF0</accession>
<evidence type="ECO:0000313" key="2">
    <source>
        <dbReference type="EMBL" id="GFS44008.1"/>
    </source>
</evidence>
<proteinExistence type="predicted"/>
<evidence type="ECO:0000256" key="1">
    <source>
        <dbReference type="SAM" id="MobiDB-lite"/>
    </source>
</evidence>
<feature type="compositionally biased region" description="Basic and acidic residues" evidence="1">
    <location>
        <begin position="64"/>
        <end position="78"/>
    </location>
</feature>
<organism evidence="2 3">
    <name type="scientific">Trichonephila inaurata madagascariensis</name>
    <dbReference type="NCBI Taxonomy" id="2747483"/>
    <lineage>
        <taxon>Eukaryota</taxon>
        <taxon>Metazoa</taxon>
        <taxon>Ecdysozoa</taxon>
        <taxon>Arthropoda</taxon>
        <taxon>Chelicerata</taxon>
        <taxon>Arachnida</taxon>
        <taxon>Araneae</taxon>
        <taxon>Araneomorphae</taxon>
        <taxon>Entelegynae</taxon>
        <taxon>Araneoidea</taxon>
        <taxon>Nephilidae</taxon>
        <taxon>Trichonephila</taxon>
        <taxon>Trichonephila inaurata</taxon>
    </lineage>
</organism>
<dbReference type="Proteomes" id="UP000886998">
    <property type="component" value="Unassembled WGS sequence"/>
</dbReference>
<protein>
    <submittedName>
        <fullName evidence="2">Uncharacterized protein</fullName>
    </submittedName>
</protein>
<comment type="caution">
    <text evidence="2">The sequence shown here is derived from an EMBL/GenBank/DDBJ whole genome shotgun (WGS) entry which is preliminary data.</text>
</comment>
<evidence type="ECO:0000313" key="3">
    <source>
        <dbReference type="Proteomes" id="UP000886998"/>
    </source>
</evidence>
<feature type="region of interest" description="Disordered" evidence="1">
    <location>
        <begin position="55"/>
        <end position="94"/>
    </location>
</feature>
<keyword evidence="3" id="KW-1185">Reference proteome</keyword>
<name>A0A8X6IGF0_9ARAC</name>
<gene>
    <name evidence="2" type="ORF">TNIN_228151</name>
</gene>